<evidence type="ECO:0000313" key="2">
    <source>
        <dbReference type="EMBL" id="KHJ98203.1"/>
    </source>
</evidence>
<sequence length="516" mass="56426">LLPTANRSSFSEVQQLKSCIQTIFLVLSQNGVVGAASPVLGALPAPPTLPQVVAPPPQQHGPTRKRPAPPPPQPECPVALRPIASCPTLPSQFMPHWTWLMPGLMRPPSPTLPQPQSLETTTAAQQEHEPTKWSNPSSVESNGLKTDSTAGESANIDIVGMDGSESSTSSTSTQAMLTSPAGQNQLPAYIRDAQHPIFPFPQKSADLSQSSFLYGMVKTEPPPSRSAPIAASLPIGHVHSITTPERKHRKQQNDDYVKLIREQDLSDERINAIPIPVPQALSLDPNFRAVSEQQVVQQVVQNKRFEEVDVRESMTHLCKKLAEKRVFGSKLMAETTVAGLNHSTFPNLPIEGIMYIQHVCRKVLGDRFSSDDDFWESLRDSMRKLAARCRRVRHAKKTKSSREEGVLLAGERSTGWPEGSVAQTLQSLNLPAEKPTHSVQTIPIVSDRKKVADISDVKLAETLQSGLHALANATLANQTLPATLAEMSSAWSLLQLHKTESLLQQRDLRSDDLSSP</sequence>
<feature type="compositionally biased region" description="Pro residues" evidence="1">
    <location>
        <begin position="50"/>
        <end position="59"/>
    </location>
</feature>
<name>A0A0B1TKZ7_OESDE</name>
<proteinExistence type="predicted"/>
<feature type="compositionally biased region" description="Polar residues" evidence="1">
    <location>
        <begin position="132"/>
        <end position="151"/>
    </location>
</feature>
<feature type="non-terminal residue" evidence="2">
    <location>
        <position position="1"/>
    </location>
</feature>
<reference evidence="2 3" key="1">
    <citation type="submission" date="2014-03" db="EMBL/GenBank/DDBJ databases">
        <title>Draft genome of the hookworm Oesophagostomum dentatum.</title>
        <authorList>
            <person name="Mitreva M."/>
        </authorList>
    </citation>
    <scope>NUCLEOTIDE SEQUENCE [LARGE SCALE GENOMIC DNA]</scope>
    <source>
        <strain evidence="2 3">OD-Hann</strain>
    </source>
</reference>
<dbReference type="OrthoDB" id="5871770at2759"/>
<dbReference type="AlphaFoldDB" id="A0A0B1TKZ7"/>
<feature type="region of interest" description="Disordered" evidence="1">
    <location>
        <begin position="107"/>
        <end position="151"/>
    </location>
</feature>
<evidence type="ECO:0000256" key="1">
    <source>
        <dbReference type="SAM" id="MobiDB-lite"/>
    </source>
</evidence>
<dbReference type="Proteomes" id="UP000053660">
    <property type="component" value="Unassembled WGS sequence"/>
</dbReference>
<dbReference type="EMBL" id="KN549342">
    <property type="protein sequence ID" value="KHJ98203.1"/>
    <property type="molecule type" value="Genomic_DNA"/>
</dbReference>
<evidence type="ECO:0000313" key="3">
    <source>
        <dbReference type="Proteomes" id="UP000053660"/>
    </source>
</evidence>
<accession>A0A0B1TKZ7</accession>
<protein>
    <submittedName>
        <fullName evidence="2">Uncharacterized protein</fullName>
    </submittedName>
</protein>
<gene>
    <name evidence="2" type="ORF">OESDEN_01798</name>
</gene>
<feature type="region of interest" description="Disordered" evidence="1">
    <location>
        <begin position="50"/>
        <end position="75"/>
    </location>
</feature>
<keyword evidence="3" id="KW-1185">Reference proteome</keyword>
<organism evidence="2 3">
    <name type="scientific">Oesophagostomum dentatum</name>
    <name type="common">Nodular worm</name>
    <dbReference type="NCBI Taxonomy" id="61180"/>
    <lineage>
        <taxon>Eukaryota</taxon>
        <taxon>Metazoa</taxon>
        <taxon>Ecdysozoa</taxon>
        <taxon>Nematoda</taxon>
        <taxon>Chromadorea</taxon>
        <taxon>Rhabditida</taxon>
        <taxon>Rhabditina</taxon>
        <taxon>Rhabditomorpha</taxon>
        <taxon>Strongyloidea</taxon>
        <taxon>Strongylidae</taxon>
        <taxon>Oesophagostomum</taxon>
    </lineage>
</organism>